<keyword evidence="5" id="KW-0687">Ribonucleoprotein</keyword>
<dbReference type="AlphaFoldDB" id="A0A0G3WJ35"/>
<organism evidence="5 6">
    <name type="scientific">Endomicrobium proavitum</name>
    <dbReference type="NCBI Taxonomy" id="1408281"/>
    <lineage>
        <taxon>Bacteria</taxon>
        <taxon>Pseudomonadati</taxon>
        <taxon>Elusimicrobiota</taxon>
        <taxon>Endomicrobiia</taxon>
        <taxon>Endomicrobiales</taxon>
        <taxon>Endomicrobiaceae</taxon>
        <taxon>Endomicrobium</taxon>
    </lineage>
</organism>
<dbReference type="Gene3D" id="3.30.505.50">
    <property type="entry name" value="Sigma 54 modulation/S30EA ribosomal protein, C-terminal domain"/>
    <property type="match status" value="1"/>
</dbReference>
<evidence type="ECO:0000313" key="5">
    <source>
        <dbReference type="EMBL" id="AKL97464.1"/>
    </source>
</evidence>
<evidence type="ECO:0000259" key="4">
    <source>
        <dbReference type="Pfam" id="PF16321"/>
    </source>
</evidence>
<gene>
    <name evidence="5" type="primary">yhbH</name>
    <name evidence="5" type="ORF">Epro_0085</name>
</gene>
<keyword evidence="6" id="KW-1185">Reference proteome</keyword>
<evidence type="ECO:0000256" key="3">
    <source>
        <dbReference type="ARBA" id="ARBA00041148"/>
    </source>
</evidence>
<dbReference type="InterPro" id="IPR050574">
    <property type="entry name" value="HPF/YfiA_ribosome-assoc"/>
</dbReference>
<dbReference type="InterPro" id="IPR036567">
    <property type="entry name" value="RHF-like"/>
</dbReference>
<dbReference type="STRING" id="1408281.Epro_0085"/>
<dbReference type="CDD" id="cd00552">
    <property type="entry name" value="RaiA"/>
    <property type="match status" value="1"/>
</dbReference>
<comment type="subunit">
    <text evidence="2">Associates exclusively with 100S ribosomes, which are dimers of 70S ribosomes.</text>
</comment>
<protein>
    <recommendedName>
        <fullName evidence="3">Ribosome hibernation promoting factor</fullName>
    </recommendedName>
</protein>
<dbReference type="KEGG" id="epo:Epro_0085"/>
<dbReference type="GO" id="GO:0045900">
    <property type="term" value="P:negative regulation of translational elongation"/>
    <property type="evidence" value="ECO:0007669"/>
    <property type="project" value="TreeGrafter"/>
</dbReference>
<feature type="domain" description="Sigma 54 modulation/S30EA ribosomal protein C-terminal" evidence="4">
    <location>
        <begin position="124"/>
        <end position="175"/>
    </location>
</feature>
<dbReference type="Pfam" id="PF16321">
    <property type="entry name" value="Ribosom_S30AE_C"/>
    <property type="match status" value="1"/>
</dbReference>
<dbReference type="InterPro" id="IPR038416">
    <property type="entry name" value="Ribosom_S30AE_C_sf"/>
</dbReference>
<dbReference type="Proteomes" id="UP000035337">
    <property type="component" value="Chromosome"/>
</dbReference>
<evidence type="ECO:0000313" key="6">
    <source>
        <dbReference type="Proteomes" id="UP000035337"/>
    </source>
</evidence>
<dbReference type="NCBIfam" id="TIGR00741">
    <property type="entry name" value="yfiA"/>
    <property type="match status" value="1"/>
</dbReference>
<evidence type="ECO:0000256" key="2">
    <source>
        <dbReference type="ARBA" id="ARBA00038695"/>
    </source>
</evidence>
<keyword evidence="5" id="KW-0689">Ribosomal protein</keyword>
<accession>A0A0G3WJ35</accession>
<dbReference type="SUPFAM" id="SSF69754">
    <property type="entry name" value="Ribosome binding protein Y (YfiA homologue)"/>
    <property type="match status" value="1"/>
</dbReference>
<dbReference type="PANTHER" id="PTHR33231:SF1">
    <property type="entry name" value="30S RIBOSOMAL PROTEIN"/>
    <property type="match status" value="1"/>
</dbReference>
<dbReference type="InterPro" id="IPR003489">
    <property type="entry name" value="RHF/RaiA"/>
</dbReference>
<dbReference type="RefSeq" id="WP_052569571.1">
    <property type="nucleotide sequence ID" value="NZ_CP009498.1"/>
</dbReference>
<dbReference type="InterPro" id="IPR032528">
    <property type="entry name" value="Ribosom_S30AE_C"/>
</dbReference>
<reference evidence="5 6" key="1">
    <citation type="submission" date="2014-09" db="EMBL/GenBank/DDBJ databases">
        <title>Complete genome sequence of Endomicrobium proavitum.</title>
        <authorList>
            <person name="Zheng H."/>
        </authorList>
    </citation>
    <scope>NUCLEOTIDE SEQUENCE [LARGE SCALE GENOMIC DNA]</scope>
    <source>
        <strain evidence="5 6">Rsa215</strain>
    </source>
</reference>
<dbReference type="Gene3D" id="3.30.160.100">
    <property type="entry name" value="Ribosome hibernation promotion factor-like"/>
    <property type="match status" value="1"/>
</dbReference>
<dbReference type="Pfam" id="PF02482">
    <property type="entry name" value="Ribosomal_S30AE"/>
    <property type="match status" value="1"/>
</dbReference>
<evidence type="ECO:0000256" key="1">
    <source>
        <dbReference type="ARBA" id="ARBA00022845"/>
    </source>
</evidence>
<name>A0A0G3WJ35_9BACT</name>
<proteinExistence type="predicted"/>
<dbReference type="OrthoDB" id="9794975at2"/>
<dbReference type="EMBL" id="CP009498">
    <property type="protein sequence ID" value="AKL97464.1"/>
    <property type="molecule type" value="Genomic_DNA"/>
</dbReference>
<keyword evidence="1" id="KW-0810">Translation regulation</keyword>
<dbReference type="PANTHER" id="PTHR33231">
    <property type="entry name" value="30S RIBOSOMAL PROTEIN"/>
    <property type="match status" value="1"/>
</dbReference>
<dbReference type="GO" id="GO:0043024">
    <property type="term" value="F:ribosomal small subunit binding"/>
    <property type="evidence" value="ECO:0007669"/>
    <property type="project" value="TreeGrafter"/>
</dbReference>
<sequence>MQINITARHLKLTDAIGSYVRKKVSKASKFYDGDDVWAHVILSVEKSRQITEIIFHVGKLAFRVKEQSLDLYASVDLSVDKLEKQLRKQKEISKIHRKKNLKAAKDKKADLDAFSYDSMEDSGTKISEVKRFDLKPRTINEAIEDLDVLGYRVYMFLNEQTDSVNVLYRNDSGSIVLLEPEI</sequence>
<dbReference type="GO" id="GO:0022627">
    <property type="term" value="C:cytosolic small ribosomal subunit"/>
    <property type="evidence" value="ECO:0007669"/>
    <property type="project" value="TreeGrafter"/>
</dbReference>